<accession>A0A0A8E761</accession>
<dbReference type="SUPFAM" id="SSF52540">
    <property type="entry name" value="P-loop containing nucleoside triphosphate hydrolases"/>
    <property type="match status" value="1"/>
</dbReference>
<dbReference type="InterPro" id="IPR027417">
    <property type="entry name" value="P-loop_NTPase"/>
</dbReference>
<dbReference type="OrthoDB" id="389713at2"/>
<evidence type="ECO:0000256" key="4">
    <source>
        <dbReference type="ARBA" id="ARBA00022840"/>
    </source>
</evidence>
<proteinExistence type="inferred from homology"/>
<dbReference type="RefSeq" id="WP_002557692.1">
    <property type="nucleotide sequence ID" value="NZ_CP007585.1"/>
</dbReference>
<name>A0A0A8E761_MESFC</name>
<dbReference type="InterPro" id="IPR017871">
    <property type="entry name" value="ABC_transporter-like_CS"/>
</dbReference>
<keyword evidence="3" id="KW-0547">Nucleotide-binding</keyword>
<feature type="domain" description="ABC transporter" evidence="5">
    <location>
        <begin position="10"/>
        <end position="254"/>
    </location>
</feature>
<keyword evidence="7" id="KW-1185">Reference proteome</keyword>
<evidence type="ECO:0000256" key="1">
    <source>
        <dbReference type="ARBA" id="ARBA00005417"/>
    </source>
</evidence>
<evidence type="ECO:0000313" key="6">
    <source>
        <dbReference type="EMBL" id="AJC49814.1"/>
    </source>
</evidence>
<dbReference type="KEGG" id="mfq:MYF_01410"/>
<dbReference type="GO" id="GO:0016887">
    <property type="term" value="F:ATP hydrolysis activity"/>
    <property type="evidence" value="ECO:0007669"/>
    <property type="project" value="InterPro"/>
</dbReference>
<dbReference type="InterPro" id="IPR003439">
    <property type="entry name" value="ABC_transporter-like_ATP-bd"/>
</dbReference>
<dbReference type="PANTHER" id="PTHR42734">
    <property type="entry name" value="METAL TRANSPORT SYSTEM ATP-BINDING PROTEIN TM_0124-RELATED"/>
    <property type="match status" value="1"/>
</dbReference>
<dbReference type="AlphaFoldDB" id="A0A0A8E761"/>
<dbReference type="STRING" id="743971.MYF_01410"/>
<dbReference type="InterPro" id="IPR003593">
    <property type="entry name" value="AAA+_ATPase"/>
</dbReference>
<dbReference type="InterPro" id="IPR050153">
    <property type="entry name" value="Metal_Ion_Import_ABC"/>
</dbReference>
<dbReference type="Gene3D" id="3.40.50.300">
    <property type="entry name" value="P-loop containing nucleotide triphosphate hydrolases"/>
    <property type="match status" value="1"/>
</dbReference>
<evidence type="ECO:0000259" key="5">
    <source>
        <dbReference type="PROSITE" id="PS50893"/>
    </source>
</evidence>
<keyword evidence="2" id="KW-0813">Transport</keyword>
<dbReference type="GO" id="GO:0005524">
    <property type="term" value="F:ATP binding"/>
    <property type="evidence" value="ECO:0007669"/>
    <property type="project" value="UniProtKB-KW"/>
</dbReference>
<dbReference type="SMART" id="SM00382">
    <property type="entry name" value="AAA"/>
    <property type="match status" value="1"/>
</dbReference>
<evidence type="ECO:0000313" key="7">
    <source>
        <dbReference type="Proteomes" id="UP000031129"/>
    </source>
</evidence>
<dbReference type="Proteomes" id="UP000031129">
    <property type="component" value="Chromosome"/>
</dbReference>
<dbReference type="PROSITE" id="PS00211">
    <property type="entry name" value="ABC_TRANSPORTER_1"/>
    <property type="match status" value="1"/>
</dbReference>
<sequence length="256" mass="29063">MKNQSKNLCISFKNFSYSHSKKAKNLVSNLNFKLCSGDILFIIGPSGVGKTSFFLALFQDIFVTGQLIWQGKNLLKEKKAVKKKFAKSIGFLSQIPTSISFQSVYTNLAKSLATYKNFFYSLFAIPTKKQRLQICQILTRLGLYEKIYTIFQDLSGGQQQRVEVAKLMLQKPKIILADEPISALDPKTATKIIDLIIEFGKKNNSITLIISHDIFLLKNYNEKILLINEGQGRFFNSFSEIDKNEIDSIFGKENSE</sequence>
<evidence type="ECO:0000256" key="2">
    <source>
        <dbReference type="ARBA" id="ARBA00022448"/>
    </source>
</evidence>
<organism evidence="6 7">
    <name type="scientific">Mesomycoplasma flocculare ATCC 27399</name>
    <dbReference type="NCBI Taxonomy" id="743971"/>
    <lineage>
        <taxon>Bacteria</taxon>
        <taxon>Bacillati</taxon>
        <taxon>Mycoplasmatota</taxon>
        <taxon>Mycoplasmoidales</taxon>
        <taxon>Metamycoplasmataceae</taxon>
        <taxon>Mesomycoplasma</taxon>
    </lineage>
</organism>
<dbReference type="HOGENOM" id="CLU_000604_1_22_14"/>
<dbReference type="Pfam" id="PF00005">
    <property type="entry name" value="ABC_tran"/>
    <property type="match status" value="1"/>
</dbReference>
<keyword evidence="4 6" id="KW-0067">ATP-binding</keyword>
<dbReference type="EMBL" id="CP007585">
    <property type="protein sequence ID" value="AJC49814.1"/>
    <property type="molecule type" value="Genomic_DNA"/>
</dbReference>
<protein>
    <submittedName>
        <fullName evidence="6">ABC transporter ATP-binding protein</fullName>
    </submittedName>
</protein>
<dbReference type="PROSITE" id="PS50893">
    <property type="entry name" value="ABC_TRANSPORTER_2"/>
    <property type="match status" value="1"/>
</dbReference>
<gene>
    <name evidence="6" type="ORF">MYF_01410</name>
</gene>
<reference evidence="6 7" key="1">
    <citation type="journal article" date="2015" name="Genome Announc.">
        <title>Complete Genome Sequence of Mycoplasma flocculare Strain Ms42T (ATCC 27399T).</title>
        <authorList>
            <person name="Calcutt M.J."/>
            <person name="Foecking M.F."/>
            <person name="Heidari M.B."/>
            <person name="McIntosh M.A."/>
        </authorList>
    </citation>
    <scope>NUCLEOTIDE SEQUENCE [LARGE SCALE GENOMIC DNA]</scope>
    <source>
        <strain evidence="7">ATCC 27399</strain>
    </source>
</reference>
<evidence type="ECO:0000256" key="3">
    <source>
        <dbReference type="ARBA" id="ARBA00022741"/>
    </source>
</evidence>
<dbReference type="PANTHER" id="PTHR42734:SF6">
    <property type="entry name" value="MOLYBDATE IMPORT ATP-BINDING PROTEIN MOLC"/>
    <property type="match status" value="1"/>
</dbReference>
<comment type="similarity">
    <text evidence="1">Belongs to the ABC transporter superfamily.</text>
</comment>